<dbReference type="PANTHER" id="PTHR33371">
    <property type="entry name" value="INTERMEMBRANE PHOSPHOLIPID TRANSPORT SYSTEM BINDING PROTEIN MLAD-RELATED"/>
    <property type="match status" value="1"/>
</dbReference>
<proteinExistence type="predicted"/>
<feature type="domain" description="Mce/MlaD" evidence="2">
    <location>
        <begin position="38"/>
        <end position="111"/>
    </location>
</feature>
<evidence type="ECO:0000259" key="2">
    <source>
        <dbReference type="Pfam" id="PF02470"/>
    </source>
</evidence>
<protein>
    <submittedName>
        <fullName evidence="3">Mammalian cell entry protein</fullName>
    </submittedName>
</protein>
<name>A0A1X1RI33_MYCFA</name>
<dbReference type="GO" id="GO:0005576">
    <property type="term" value="C:extracellular region"/>
    <property type="evidence" value="ECO:0007669"/>
    <property type="project" value="TreeGrafter"/>
</dbReference>
<dbReference type="EMBL" id="LQOJ01000020">
    <property type="protein sequence ID" value="ORV06754.1"/>
    <property type="molecule type" value="Genomic_DNA"/>
</dbReference>
<evidence type="ECO:0000313" key="3">
    <source>
        <dbReference type="EMBL" id="ORV06754.1"/>
    </source>
</evidence>
<dbReference type="InterPro" id="IPR005693">
    <property type="entry name" value="Mce"/>
</dbReference>
<dbReference type="NCBIfam" id="TIGR00996">
    <property type="entry name" value="Mtu_fam_mce"/>
    <property type="match status" value="1"/>
</dbReference>
<comment type="caution">
    <text evidence="3">The sequence shown here is derived from an EMBL/GenBank/DDBJ whole genome shotgun (WGS) entry which is preliminary data.</text>
</comment>
<keyword evidence="4" id="KW-1185">Reference proteome</keyword>
<sequence>MRRLVVVQMLMFLAIAAVVVPFGVQFVAGPAGLREPMPLHATMSDAFGLTRGTSVTVRGVEVGSVTAVRLGPDGTAAVALEIRPGTAIPRDSIMTVGMSTAVGIQSVDILPQSDAGPYLEAGDTIAAPAERQPVQMDRVMSDAAHLVGGIDVEAVGAVADELSASFTGLGPSLATLIDNGAVISGRMRAKMGDLAPLMDGTARLVTTMSAQGTGFTRGMAAAAGFTRQLDDSGPVFLYLTDHAPGTLAAIRTVLDTYRGTFGATLANLATVTPIIGDRQAALDAGLTSIPDGLNALSSIVKGDRADFALVATQGPVCVHDVERRTIGDLSPVEPNLVRYCPPAPDTQMRGAANAPRPNELGTQNSTTPGGLVGPEVVADPIKIPTLAELAYKWRMILKGNRVPN</sequence>
<dbReference type="AlphaFoldDB" id="A0A1X1RI33"/>
<accession>A0A1X1RI33</accession>
<evidence type="ECO:0000313" key="4">
    <source>
        <dbReference type="Proteomes" id="UP000193484"/>
    </source>
</evidence>
<reference evidence="3 4" key="1">
    <citation type="submission" date="2016-01" db="EMBL/GenBank/DDBJ databases">
        <title>The new phylogeny of the genus Mycobacterium.</title>
        <authorList>
            <person name="Tarcisio F."/>
            <person name="Conor M."/>
            <person name="Antonella G."/>
            <person name="Elisabetta G."/>
            <person name="Giulia F.S."/>
            <person name="Sara T."/>
            <person name="Anna F."/>
            <person name="Clotilde B."/>
            <person name="Roberto B."/>
            <person name="Veronica D.S."/>
            <person name="Fabio R."/>
            <person name="Monica P."/>
            <person name="Olivier J."/>
            <person name="Enrico T."/>
            <person name="Nicola S."/>
        </authorList>
    </citation>
    <scope>NUCLEOTIDE SEQUENCE [LARGE SCALE GENOMIC DNA]</scope>
    <source>
        <strain evidence="3 4">DSM 44179</strain>
    </source>
</reference>
<dbReference type="Pfam" id="PF02470">
    <property type="entry name" value="MlaD"/>
    <property type="match status" value="1"/>
</dbReference>
<dbReference type="OrthoDB" id="4741753at2"/>
<gene>
    <name evidence="3" type="ORF">AWC04_04710</name>
</gene>
<dbReference type="PANTHER" id="PTHR33371:SF16">
    <property type="entry name" value="MCE-FAMILY PROTEIN MCE3F"/>
    <property type="match status" value="1"/>
</dbReference>
<dbReference type="Proteomes" id="UP000193484">
    <property type="component" value="Unassembled WGS sequence"/>
</dbReference>
<dbReference type="STRING" id="1793.AWC04_04710"/>
<organism evidence="3 4">
    <name type="scientific">Mycolicibacterium fallax</name>
    <name type="common">Mycobacterium fallax</name>
    <dbReference type="NCBI Taxonomy" id="1793"/>
    <lineage>
        <taxon>Bacteria</taxon>
        <taxon>Bacillati</taxon>
        <taxon>Actinomycetota</taxon>
        <taxon>Actinomycetes</taxon>
        <taxon>Mycobacteriales</taxon>
        <taxon>Mycobacteriaceae</taxon>
        <taxon>Mycolicibacterium</taxon>
    </lineage>
</organism>
<dbReference type="InterPro" id="IPR052336">
    <property type="entry name" value="MlaD_Phospholipid_Transporter"/>
</dbReference>
<dbReference type="InterPro" id="IPR003399">
    <property type="entry name" value="Mce/MlaD"/>
</dbReference>
<evidence type="ECO:0000256" key="1">
    <source>
        <dbReference type="SAM" id="MobiDB-lite"/>
    </source>
</evidence>
<feature type="region of interest" description="Disordered" evidence="1">
    <location>
        <begin position="343"/>
        <end position="369"/>
    </location>
</feature>